<dbReference type="InterPro" id="IPR036282">
    <property type="entry name" value="Glutathione-S-Trfase_C_sf"/>
</dbReference>
<dbReference type="Pfam" id="PF00043">
    <property type="entry name" value="GST_C"/>
    <property type="match status" value="1"/>
</dbReference>
<dbReference type="SUPFAM" id="SSF52833">
    <property type="entry name" value="Thioredoxin-like"/>
    <property type="match status" value="1"/>
</dbReference>
<dbReference type="EMBL" id="WXYQ01000001">
    <property type="protein sequence ID" value="NBG94368.1"/>
    <property type="molecule type" value="Genomic_DNA"/>
</dbReference>
<name>A0A845Q7X0_9HYPH</name>
<dbReference type="GeneID" id="300656425"/>
<dbReference type="Pfam" id="PF13409">
    <property type="entry name" value="GST_N_2"/>
    <property type="match status" value="1"/>
</dbReference>
<feature type="domain" description="GST C-terminal" evidence="2">
    <location>
        <begin position="88"/>
        <end position="211"/>
    </location>
</feature>
<dbReference type="SFLD" id="SFLDS00019">
    <property type="entry name" value="Glutathione_Transferase_(cytos"/>
    <property type="match status" value="1"/>
</dbReference>
<dbReference type="AlphaFoldDB" id="A0A845Q7X0"/>
<keyword evidence="4" id="KW-1185">Reference proteome</keyword>
<dbReference type="OrthoDB" id="9810080at2"/>
<dbReference type="Proteomes" id="UP000470384">
    <property type="component" value="Unassembled WGS sequence"/>
</dbReference>
<dbReference type="SFLD" id="SFLDG00358">
    <property type="entry name" value="Main_(cytGST)"/>
    <property type="match status" value="1"/>
</dbReference>
<comment type="caution">
    <text evidence="3">The sequence shown here is derived from an EMBL/GenBank/DDBJ whole genome shotgun (WGS) entry which is preliminary data.</text>
</comment>
<evidence type="ECO:0000313" key="3">
    <source>
        <dbReference type="EMBL" id="NBG94368.1"/>
    </source>
</evidence>
<organism evidence="3 4">
    <name type="scientific">Pyruvatibacter mobilis</name>
    <dbReference type="NCBI Taxonomy" id="1712261"/>
    <lineage>
        <taxon>Bacteria</taxon>
        <taxon>Pseudomonadati</taxon>
        <taxon>Pseudomonadota</taxon>
        <taxon>Alphaproteobacteria</taxon>
        <taxon>Hyphomicrobiales</taxon>
        <taxon>Parvibaculaceae</taxon>
        <taxon>Pyruvatibacter</taxon>
    </lineage>
</organism>
<dbReference type="PANTHER" id="PTHR44051">
    <property type="entry name" value="GLUTATHIONE S-TRANSFERASE-RELATED"/>
    <property type="match status" value="1"/>
</dbReference>
<dbReference type="CDD" id="cd03051">
    <property type="entry name" value="GST_N_GTT2_like"/>
    <property type="match status" value="1"/>
</dbReference>
<gene>
    <name evidence="3" type="ORF">GTQ45_01320</name>
</gene>
<proteinExistence type="predicted"/>
<reference evidence="3 4" key="1">
    <citation type="journal article" date="2016" name="Int. J. Syst. Evol. Microbiol.">
        <title>Pyruvatibacter mobilis gen. nov., sp. nov., a marine bacterium from the culture broth of Picochlorum sp. 122.</title>
        <authorList>
            <person name="Wang G."/>
            <person name="Tang M."/>
            <person name="Wu H."/>
            <person name="Dai S."/>
            <person name="Li T."/>
            <person name="Chen C."/>
            <person name="He H."/>
            <person name="Fan J."/>
            <person name="Xiang W."/>
            <person name="Li X."/>
        </authorList>
    </citation>
    <scope>NUCLEOTIDE SEQUENCE [LARGE SCALE GENOMIC DNA]</scope>
    <source>
        <strain evidence="3 4">GYP-11</strain>
    </source>
</reference>
<accession>A0A845Q7X0</accession>
<dbReference type="PROSITE" id="PS50405">
    <property type="entry name" value="GST_CTER"/>
    <property type="match status" value="1"/>
</dbReference>
<dbReference type="RefSeq" id="WP_160586479.1">
    <property type="nucleotide sequence ID" value="NZ_BMHN01000001.1"/>
</dbReference>
<dbReference type="InterPro" id="IPR004045">
    <property type="entry name" value="Glutathione_S-Trfase_N"/>
</dbReference>
<evidence type="ECO:0000259" key="2">
    <source>
        <dbReference type="PROSITE" id="PS50405"/>
    </source>
</evidence>
<dbReference type="Gene3D" id="3.40.30.10">
    <property type="entry name" value="Glutaredoxin"/>
    <property type="match status" value="1"/>
</dbReference>
<dbReference type="InterPro" id="IPR004046">
    <property type="entry name" value="GST_C"/>
</dbReference>
<dbReference type="InterPro" id="IPR010987">
    <property type="entry name" value="Glutathione-S-Trfase_C-like"/>
</dbReference>
<dbReference type="SUPFAM" id="SSF47616">
    <property type="entry name" value="GST C-terminal domain-like"/>
    <property type="match status" value="1"/>
</dbReference>
<dbReference type="InterPro" id="IPR040079">
    <property type="entry name" value="Glutathione_S-Trfase"/>
</dbReference>
<dbReference type="InterPro" id="IPR034345">
    <property type="entry name" value="Gtt2-like_N"/>
</dbReference>
<dbReference type="InterPro" id="IPR036249">
    <property type="entry name" value="Thioredoxin-like_sf"/>
</dbReference>
<evidence type="ECO:0000259" key="1">
    <source>
        <dbReference type="PROSITE" id="PS50404"/>
    </source>
</evidence>
<dbReference type="Gene3D" id="1.20.1050.10">
    <property type="match status" value="1"/>
</dbReference>
<keyword evidence="3" id="KW-0808">Transferase</keyword>
<dbReference type="GO" id="GO:0016740">
    <property type="term" value="F:transferase activity"/>
    <property type="evidence" value="ECO:0007669"/>
    <property type="project" value="UniProtKB-KW"/>
</dbReference>
<protein>
    <submittedName>
        <fullName evidence="3">Glutathione S-transferase</fullName>
    </submittedName>
</protein>
<sequence>MPLTFYDFTPAPSPRRARILLAEKGIDVDTVQVDMTKGEQLSDDYKKINPSCTIPALVLEDGTVLTDNAGIAAWAEAYKPEPALLGTTPTEKGIVMSWNARIDFEGFMPVAEILRNTSKGMQDRAITGPTNFAQLPELAERGRARLPLFWDALEQRLVGREFIATDNYSIADISALVCIDFSAWVKMAPGDDHPNIKRWHAAVSARPSAKA</sequence>
<dbReference type="PANTHER" id="PTHR44051:SF8">
    <property type="entry name" value="GLUTATHIONE S-TRANSFERASE GSTA"/>
    <property type="match status" value="1"/>
</dbReference>
<dbReference type="PROSITE" id="PS50404">
    <property type="entry name" value="GST_NTER"/>
    <property type="match status" value="1"/>
</dbReference>
<feature type="domain" description="GST N-terminal" evidence="1">
    <location>
        <begin position="1"/>
        <end position="83"/>
    </location>
</feature>
<evidence type="ECO:0000313" key="4">
    <source>
        <dbReference type="Proteomes" id="UP000470384"/>
    </source>
</evidence>